<evidence type="ECO:0000259" key="1">
    <source>
        <dbReference type="Pfam" id="PF03358"/>
    </source>
</evidence>
<dbReference type="PANTHER" id="PTHR30543">
    <property type="entry name" value="CHROMATE REDUCTASE"/>
    <property type="match status" value="1"/>
</dbReference>
<keyword evidence="3" id="KW-1185">Reference proteome</keyword>
<organism evidence="2 3">
    <name type="scientific">Nocardioides agariphilus</name>
    <dbReference type="NCBI Taxonomy" id="433664"/>
    <lineage>
        <taxon>Bacteria</taxon>
        <taxon>Bacillati</taxon>
        <taxon>Actinomycetota</taxon>
        <taxon>Actinomycetes</taxon>
        <taxon>Propionibacteriales</taxon>
        <taxon>Nocardioidaceae</taxon>
        <taxon>Nocardioides</taxon>
    </lineage>
</organism>
<dbReference type="InterPro" id="IPR005025">
    <property type="entry name" value="FMN_Rdtase-like_dom"/>
</dbReference>
<dbReference type="Pfam" id="PF03358">
    <property type="entry name" value="FMN_red"/>
    <property type="match status" value="1"/>
</dbReference>
<dbReference type="InterPro" id="IPR029039">
    <property type="entry name" value="Flavoprotein-like_sf"/>
</dbReference>
<dbReference type="SUPFAM" id="SSF52218">
    <property type="entry name" value="Flavoproteins"/>
    <property type="match status" value="1"/>
</dbReference>
<dbReference type="EMBL" id="JADKPO010000005">
    <property type="protein sequence ID" value="MBF4767131.1"/>
    <property type="molecule type" value="Genomic_DNA"/>
</dbReference>
<dbReference type="Proteomes" id="UP000660668">
    <property type="component" value="Unassembled WGS sequence"/>
</dbReference>
<feature type="domain" description="NADPH-dependent FMN reductase-like" evidence="1">
    <location>
        <begin position="5"/>
        <end position="142"/>
    </location>
</feature>
<dbReference type="PANTHER" id="PTHR30543:SF21">
    <property type="entry name" value="NAD(P)H-DEPENDENT FMN REDUCTASE LOT6"/>
    <property type="match status" value="1"/>
</dbReference>
<dbReference type="Gene3D" id="3.40.50.360">
    <property type="match status" value="1"/>
</dbReference>
<comment type="caution">
    <text evidence="2">The sequence shown here is derived from an EMBL/GenBank/DDBJ whole genome shotgun (WGS) entry which is preliminary data.</text>
</comment>
<sequence length="177" mass="18394">MEQVRVLLISGSTRPGSSNTRALQALHGRAWPGVTTDLYDGLLDLPAFVPGTEPEPRAVRDLLDRIAAADAVLFSTPEYAGGLPGSLKNLLDWTVGGGQLYEKPVAWLDVANPGRGGGARAQLRTVLGYVGARVLESACVHLTPASDPGDAAAVAAQDAQLVTAMAQTAAAIRKEPT</sequence>
<dbReference type="AlphaFoldDB" id="A0A930VK58"/>
<reference evidence="2" key="1">
    <citation type="submission" date="2020-11" db="EMBL/GenBank/DDBJ databases">
        <title>Nocardioides cynanchi sp. nov., isolated from soil of rhizosphere of Cynanchum wilfordii.</title>
        <authorList>
            <person name="Lee J.-S."/>
            <person name="Suh M.K."/>
            <person name="Kim J.-S."/>
        </authorList>
    </citation>
    <scope>NUCLEOTIDE SEQUENCE</scope>
    <source>
        <strain evidence="2">KCTC 19276</strain>
    </source>
</reference>
<dbReference type="InterPro" id="IPR050712">
    <property type="entry name" value="NAD(P)H-dep_reductase"/>
</dbReference>
<dbReference type="GO" id="GO:0005829">
    <property type="term" value="C:cytosol"/>
    <property type="evidence" value="ECO:0007669"/>
    <property type="project" value="TreeGrafter"/>
</dbReference>
<evidence type="ECO:0000313" key="2">
    <source>
        <dbReference type="EMBL" id="MBF4767131.1"/>
    </source>
</evidence>
<protein>
    <submittedName>
        <fullName evidence="2">NAD(P)H-dependent oxidoreductase</fullName>
    </submittedName>
</protein>
<dbReference type="GO" id="GO:0016491">
    <property type="term" value="F:oxidoreductase activity"/>
    <property type="evidence" value="ECO:0007669"/>
    <property type="project" value="InterPro"/>
</dbReference>
<accession>A0A930VK58</accession>
<proteinExistence type="predicted"/>
<evidence type="ECO:0000313" key="3">
    <source>
        <dbReference type="Proteomes" id="UP000660668"/>
    </source>
</evidence>
<dbReference type="GO" id="GO:0010181">
    <property type="term" value="F:FMN binding"/>
    <property type="evidence" value="ECO:0007669"/>
    <property type="project" value="TreeGrafter"/>
</dbReference>
<name>A0A930VK58_9ACTN</name>
<dbReference type="RefSeq" id="WP_194695289.1">
    <property type="nucleotide sequence ID" value="NZ_JADKPO010000005.1"/>
</dbReference>
<gene>
    <name evidence="2" type="ORF">ISU10_05060</name>
</gene>